<name>A0A0G0HPW2_9BACT</name>
<feature type="domain" description="Glycosyl transferase family 1" evidence="1">
    <location>
        <begin position="182"/>
        <end position="334"/>
    </location>
</feature>
<organism evidence="3 4">
    <name type="scientific">Candidatus Woesebacteria bacterium GW2011_GWA1_37_8</name>
    <dbReference type="NCBI Taxonomy" id="1618546"/>
    <lineage>
        <taxon>Bacteria</taxon>
        <taxon>Candidatus Woeseibacteriota</taxon>
    </lineage>
</organism>
<evidence type="ECO:0000259" key="1">
    <source>
        <dbReference type="Pfam" id="PF00534"/>
    </source>
</evidence>
<dbReference type="EMBL" id="LBTR01000029">
    <property type="protein sequence ID" value="KKQ44247.1"/>
    <property type="molecule type" value="Genomic_DNA"/>
</dbReference>
<proteinExistence type="predicted"/>
<protein>
    <submittedName>
        <fullName evidence="3">Glycosyl transferase group 1</fullName>
    </submittedName>
</protein>
<dbReference type="InterPro" id="IPR001296">
    <property type="entry name" value="Glyco_trans_1"/>
</dbReference>
<reference evidence="3 4" key="1">
    <citation type="journal article" date="2015" name="Nature">
        <title>rRNA introns, odd ribosomes, and small enigmatic genomes across a large radiation of phyla.</title>
        <authorList>
            <person name="Brown C.T."/>
            <person name="Hug L.A."/>
            <person name="Thomas B.C."/>
            <person name="Sharon I."/>
            <person name="Castelle C.J."/>
            <person name="Singh A."/>
            <person name="Wilkins M.J."/>
            <person name="Williams K.H."/>
            <person name="Banfield J.F."/>
        </authorList>
    </citation>
    <scope>NUCLEOTIDE SEQUENCE [LARGE SCALE GENOMIC DNA]</scope>
</reference>
<dbReference type="Pfam" id="PF00534">
    <property type="entry name" value="Glycos_transf_1"/>
    <property type="match status" value="1"/>
</dbReference>
<dbReference type="AlphaFoldDB" id="A0A0G0HPW2"/>
<keyword evidence="3" id="KW-0808">Transferase</keyword>
<dbReference type="SUPFAM" id="SSF53756">
    <property type="entry name" value="UDP-Glycosyltransferase/glycogen phosphorylase"/>
    <property type="match status" value="1"/>
</dbReference>
<comment type="caution">
    <text evidence="3">The sequence shown here is derived from an EMBL/GenBank/DDBJ whole genome shotgun (WGS) entry which is preliminary data.</text>
</comment>
<dbReference type="InterPro" id="IPR050194">
    <property type="entry name" value="Glycosyltransferase_grp1"/>
</dbReference>
<gene>
    <name evidence="3" type="ORF">US62_C0029G0003</name>
</gene>
<dbReference type="CDD" id="cd03801">
    <property type="entry name" value="GT4_PimA-like"/>
    <property type="match status" value="1"/>
</dbReference>
<dbReference type="PATRIC" id="fig|1618546.3.peg.697"/>
<accession>A0A0G0HPW2</accession>
<dbReference type="PANTHER" id="PTHR45947:SF3">
    <property type="entry name" value="SULFOQUINOVOSYL TRANSFERASE SQD2"/>
    <property type="match status" value="1"/>
</dbReference>
<feature type="domain" description="Glycosyltransferase subfamily 4-like N-terminal" evidence="2">
    <location>
        <begin position="16"/>
        <end position="179"/>
    </location>
</feature>
<evidence type="ECO:0000259" key="2">
    <source>
        <dbReference type="Pfam" id="PF13439"/>
    </source>
</evidence>
<dbReference type="InterPro" id="IPR028098">
    <property type="entry name" value="Glyco_trans_4-like_N"/>
</dbReference>
<dbReference type="Proteomes" id="UP000034603">
    <property type="component" value="Unassembled WGS sequence"/>
</dbReference>
<dbReference type="Gene3D" id="3.40.50.2000">
    <property type="entry name" value="Glycogen Phosphorylase B"/>
    <property type="match status" value="2"/>
</dbReference>
<evidence type="ECO:0000313" key="3">
    <source>
        <dbReference type="EMBL" id="KKQ44247.1"/>
    </source>
</evidence>
<dbReference type="Pfam" id="PF13439">
    <property type="entry name" value="Glyco_transf_4"/>
    <property type="match status" value="1"/>
</dbReference>
<dbReference type="PANTHER" id="PTHR45947">
    <property type="entry name" value="SULFOQUINOVOSYL TRANSFERASE SQD2"/>
    <property type="match status" value="1"/>
</dbReference>
<dbReference type="GO" id="GO:0016757">
    <property type="term" value="F:glycosyltransferase activity"/>
    <property type="evidence" value="ECO:0007669"/>
    <property type="project" value="InterPro"/>
</dbReference>
<evidence type="ECO:0000313" key="4">
    <source>
        <dbReference type="Proteomes" id="UP000034603"/>
    </source>
</evidence>
<sequence length="362" mass="41176">MKIAFLSLYTGYVSRGVETWVNDISQRLADLGNEVFVYSGADDGLITNYHKQVLHIKANIRLRKGESLIEQSLTWPYWEILNFIFTFRCIYFLILNRPDIVMPSNGGSQTLIVRIAGFLFGWKTVVVAHAGLGAHEKWNLLTRSDLYIYPSRRAMGWANNLFFSKGLKLINIPHGIDLHKFKKEKSDLKLKLQKPVYLIVASFDPYKRVYLAVKAVSKLKKGSLLVVGGDRENGEIDILATKLLGEGRYFKTKVKLNEISRYYNFSDVFTLPSNIFEAFGIVYLEAMACGLPVVATDDELRREVVGEAGILVDPENIDEYSKALEKAATKNWGEVPRKQAEKFSWDIIAKKYEAVFQGILKK</sequence>